<dbReference type="EMBL" id="KZ821628">
    <property type="protein sequence ID" value="PYH68043.1"/>
    <property type="molecule type" value="Genomic_DNA"/>
</dbReference>
<accession>A0A319BQM5</accession>
<dbReference type="GeneID" id="37215971"/>
<proteinExistence type="predicted"/>
<feature type="region of interest" description="Disordered" evidence="1">
    <location>
        <begin position="139"/>
        <end position="166"/>
    </location>
</feature>
<reference evidence="2" key="1">
    <citation type="submission" date="2016-12" db="EMBL/GenBank/DDBJ databases">
        <title>The genomes of Aspergillus section Nigri reveals drivers in fungal speciation.</title>
        <authorList>
            <consortium name="DOE Joint Genome Institute"/>
            <person name="Vesth T.C."/>
            <person name="Nybo J."/>
            <person name="Theobald S."/>
            <person name="Brandl J."/>
            <person name="Frisvad J.C."/>
            <person name="Nielsen K.F."/>
            <person name="Lyhne E.K."/>
            <person name="Kogle M.E."/>
            <person name="Kuo A."/>
            <person name="Riley R."/>
            <person name="Clum A."/>
            <person name="Nolan M."/>
            <person name="Lipzen A."/>
            <person name="Salamov A."/>
            <person name="Henrissat B."/>
            <person name="Wiebenga A."/>
            <person name="De Vries R.P."/>
            <person name="Grigoriev I.V."/>
            <person name="Mortensen U.H."/>
            <person name="Andersen M.R."/>
            <person name="Baker S.E."/>
        </authorList>
    </citation>
    <scope>NUCLEOTIDE SEQUENCE [LARGE SCALE GENOMIC DNA]</scope>
    <source>
        <strain evidence="2">CBS 113365</strain>
    </source>
</reference>
<keyword evidence="3" id="KW-1185">Reference proteome</keyword>
<evidence type="ECO:0000256" key="1">
    <source>
        <dbReference type="SAM" id="MobiDB-lite"/>
    </source>
</evidence>
<evidence type="ECO:0000313" key="2">
    <source>
        <dbReference type="EMBL" id="PYH68043.1"/>
    </source>
</evidence>
<dbReference type="OrthoDB" id="4508267at2759"/>
<dbReference type="AlphaFoldDB" id="A0A319BQM5"/>
<name>A0A319BQM5_ASPVC</name>
<dbReference type="RefSeq" id="XP_025561837.1">
    <property type="nucleotide sequence ID" value="XM_025711379.1"/>
</dbReference>
<evidence type="ECO:0000313" key="3">
    <source>
        <dbReference type="Proteomes" id="UP000248405"/>
    </source>
</evidence>
<feature type="compositionally biased region" description="Polar residues" evidence="1">
    <location>
        <begin position="139"/>
        <end position="148"/>
    </location>
</feature>
<sequence length="207" mass="22371">MVLVGSEKPSVHMRCAVATELLDELSAVPLAFFHASSTVTFLTKIESSRSSTPGLAVKLRGQISRTDRCMQQLSQQNSGPGLSSIGRTLLSNNADLSILRSPEQPVPTDIARGHQESFDSIGNIDTNLDLWSQNQVPAVASQPPSYLSPSRPERCSAPSTLHNTQSQETDIPFSNAFDFMQPDSSQAALNNGSMPTTNRYVLPSNLI</sequence>
<dbReference type="Proteomes" id="UP000248405">
    <property type="component" value="Unassembled WGS sequence"/>
</dbReference>
<protein>
    <submittedName>
        <fullName evidence="2">Uncharacterized protein</fullName>
    </submittedName>
</protein>
<feature type="compositionally biased region" description="Polar residues" evidence="1">
    <location>
        <begin position="157"/>
        <end position="166"/>
    </location>
</feature>
<organism evidence="2 3">
    <name type="scientific">Aspergillus vadensis (strain CBS 113365 / IMI 142717 / IBT 24658)</name>
    <dbReference type="NCBI Taxonomy" id="1448311"/>
    <lineage>
        <taxon>Eukaryota</taxon>
        <taxon>Fungi</taxon>
        <taxon>Dikarya</taxon>
        <taxon>Ascomycota</taxon>
        <taxon>Pezizomycotina</taxon>
        <taxon>Eurotiomycetes</taxon>
        <taxon>Eurotiomycetidae</taxon>
        <taxon>Eurotiales</taxon>
        <taxon>Aspergillaceae</taxon>
        <taxon>Aspergillus</taxon>
        <taxon>Aspergillus subgen. Circumdati</taxon>
    </lineage>
</organism>
<gene>
    <name evidence="2" type="ORF">BO88DRAFT_465017</name>
</gene>